<dbReference type="EMBL" id="AP025730">
    <property type="protein sequence ID" value="BDI04977.1"/>
    <property type="molecule type" value="Genomic_DNA"/>
</dbReference>
<keyword evidence="3" id="KW-1185">Reference proteome</keyword>
<evidence type="ECO:0000313" key="2">
    <source>
        <dbReference type="EMBL" id="BDI04977.1"/>
    </source>
</evidence>
<evidence type="ECO:0000313" key="3">
    <source>
        <dbReference type="Proteomes" id="UP001057498"/>
    </source>
</evidence>
<evidence type="ECO:0008006" key="4">
    <source>
        <dbReference type="Google" id="ProtNLM"/>
    </source>
</evidence>
<evidence type="ECO:0000256" key="1">
    <source>
        <dbReference type="SAM" id="MobiDB-lite"/>
    </source>
</evidence>
<dbReference type="Proteomes" id="UP001057498">
    <property type="component" value="Chromosome"/>
</dbReference>
<name>A0ABM7YKL9_9BURK</name>
<sequence length="132" mass="13881">MVEQAGVGPGGRTAECPGSPHAAHGAAPIAVHLHYIPDMKTAAIPSIRVEPALREQLEQVLAEGESLSAFVEASVRAQVQRRQQQAEFVARGMASLDAVRQGAPTLTLDESMQALKRRIAAARVRAAGQAPA</sequence>
<proteinExistence type="predicted"/>
<feature type="region of interest" description="Disordered" evidence="1">
    <location>
        <begin position="1"/>
        <end position="21"/>
    </location>
</feature>
<dbReference type="NCBIfam" id="NF041551">
    <property type="entry name" value="YlcI_YnfO_N"/>
    <property type="match status" value="1"/>
</dbReference>
<organism evidence="2 3">
    <name type="scientific">Sphaerotilus microaerophilus</name>
    <dbReference type="NCBI Taxonomy" id="2914710"/>
    <lineage>
        <taxon>Bacteria</taxon>
        <taxon>Pseudomonadati</taxon>
        <taxon>Pseudomonadota</taxon>
        <taxon>Betaproteobacteria</taxon>
        <taxon>Burkholderiales</taxon>
        <taxon>Sphaerotilaceae</taxon>
        <taxon>Sphaerotilus</taxon>
    </lineage>
</organism>
<gene>
    <name evidence="2" type="ORF">CATMQ487_19470</name>
</gene>
<reference evidence="2" key="1">
    <citation type="submission" date="2022-04" db="EMBL/GenBank/DDBJ databases">
        <title>Whole genome sequence of Sphaerotilus sp. FB-5.</title>
        <authorList>
            <person name="Takeda M."/>
            <person name="Narihara S."/>
            <person name="Akimoto M."/>
            <person name="Akimoto R."/>
            <person name="Nishiyashiki S."/>
            <person name="Murakami T."/>
        </authorList>
    </citation>
    <scope>NUCLEOTIDE SEQUENCE</scope>
    <source>
        <strain evidence="2">FB-5</strain>
    </source>
</reference>
<accession>A0ABM7YKL9</accession>
<protein>
    <recommendedName>
        <fullName evidence="4">Prevent-host-death protein</fullName>
    </recommendedName>
</protein>